<keyword evidence="5" id="KW-0804">Transcription</keyword>
<evidence type="ECO:0000256" key="4">
    <source>
        <dbReference type="ARBA" id="ARBA00023125"/>
    </source>
</evidence>
<keyword evidence="2" id="KW-0902">Two-component regulatory system</keyword>
<dbReference type="InterPro" id="IPR011006">
    <property type="entry name" value="CheY-like_superfamily"/>
</dbReference>
<dbReference type="EMBL" id="OMKW01000003">
    <property type="protein sequence ID" value="SPF30085.1"/>
    <property type="molecule type" value="Genomic_DNA"/>
</dbReference>
<evidence type="ECO:0000256" key="1">
    <source>
        <dbReference type="ARBA" id="ARBA00022553"/>
    </source>
</evidence>
<accession>A0A2R8ADD7</accession>
<evidence type="ECO:0000256" key="2">
    <source>
        <dbReference type="ARBA" id="ARBA00023012"/>
    </source>
</evidence>
<dbReference type="RefSeq" id="WP_108783212.1">
    <property type="nucleotide sequence ID" value="NZ_OMKW01000003.1"/>
</dbReference>
<dbReference type="SUPFAM" id="SSF52172">
    <property type="entry name" value="CheY-like"/>
    <property type="match status" value="1"/>
</dbReference>
<evidence type="ECO:0000256" key="3">
    <source>
        <dbReference type="ARBA" id="ARBA00023015"/>
    </source>
</evidence>
<dbReference type="SMART" id="SM00448">
    <property type="entry name" value="REC"/>
    <property type="match status" value="1"/>
</dbReference>
<keyword evidence="3" id="KW-0805">Transcription regulation</keyword>
<feature type="modified residue" description="4-aspartylphosphate" evidence="6">
    <location>
        <position position="53"/>
    </location>
</feature>
<dbReference type="InterPro" id="IPR050595">
    <property type="entry name" value="Bact_response_regulator"/>
</dbReference>
<evidence type="ECO:0000256" key="6">
    <source>
        <dbReference type="PROSITE-ProRule" id="PRU00169"/>
    </source>
</evidence>
<evidence type="ECO:0000313" key="8">
    <source>
        <dbReference type="EMBL" id="SPF30085.1"/>
    </source>
</evidence>
<dbReference type="PANTHER" id="PTHR44591">
    <property type="entry name" value="STRESS RESPONSE REGULATOR PROTEIN 1"/>
    <property type="match status" value="1"/>
</dbReference>
<dbReference type="PROSITE" id="PS50110">
    <property type="entry name" value="RESPONSE_REGULATORY"/>
    <property type="match status" value="1"/>
</dbReference>
<name>A0A2R8ADD7_9RHOB</name>
<dbReference type="GO" id="GO:0003677">
    <property type="term" value="F:DNA binding"/>
    <property type="evidence" value="ECO:0007669"/>
    <property type="project" value="UniProtKB-KW"/>
</dbReference>
<dbReference type="Gene3D" id="3.40.50.2300">
    <property type="match status" value="1"/>
</dbReference>
<dbReference type="CDD" id="cd17574">
    <property type="entry name" value="REC_OmpR"/>
    <property type="match status" value="1"/>
</dbReference>
<evidence type="ECO:0000259" key="7">
    <source>
        <dbReference type="PROSITE" id="PS50110"/>
    </source>
</evidence>
<feature type="domain" description="Response regulatory" evidence="7">
    <location>
        <begin position="4"/>
        <end position="120"/>
    </location>
</feature>
<gene>
    <name evidence="8" type="primary">phoP_2</name>
    <name evidence="8" type="ORF">POI8812_02415</name>
</gene>
<sequence>MTKRVLIVEDETNIVESLSFLLGRAGFEVQTVADGALALDKAAHVEPDVMILDVMLPNVSGFDVLRGVRANPALTSTPVMMLTAKGQSRDREQALQLGADVFVTKPFSNADIVAEARRLAGLDG</sequence>
<organism evidence="8 9">
    <name type="scientific">Pontivivens insulae</name>
    <dbReference type="NCBI Taxonomy" id="1639689"/>
    <lineage>
        <taxon>Bacteria</taxon>
        <taxon>Pseudomonadati</taxon>
        <taxon>Pseudomonadota</taxon>
        <taxon>Alphaproteobacteria</taxon>
        <taxon>Rhodobacterales</taxon>
        <taxon>Paracoccaceae</taxon>
        <taxon>Pontivivens</taxon>
    </lineage>
</organism>
<protein>
    <submittedName>
        <fullName evidence="8">Alkaline phosphatase synthesis transcriptional regulatory protein PhoP</fullName>
    </submittedName>
</protein>
<reference evidence="8 9" key="1">
    <citation type="submission" date="2018-03" db="EMBL/GenBank/DDBJ databases">
        <authorList>
            <person name="Keele B.F."/>
        </authorList>
    </citation>
    <scope>NUCLEOTIDE SEQUENCE [LARGE SCALE GENOMIC DNA]</scope>
    <source>
        <strain evidence="8 9">CeCT 8812</strain>
    </source>
</reference>
<dbReference type="FunFam" id="3.40.50.2300:FF:000001">
    <property type="entry name" value="DNA-binding response regulator PhoB"/>
    <property type="match status" value="1"/>
</dbReference>
<dbReference type="GO" id="GO:0000160">
    <property type="term" value="P:phosphorelay signal transduction system"/>
    <property type="evidence" value="ECO:0007669"/>
    <property type="project" value="UniProtKB-KW"/>
</dbReference>
<evidence type="ECO:0000313" key="9">
    <source>
        <dbReference type="Proteomes" id="UP000244932"/>
    </source>
</evidence>
<dbReference type="OrthoDB" id="9801602at2"/>
<dbReference type="InterPro" id="IPR001789">
    <property type="entry name" value="Sig_transdc_resp-reg_receiver"/>
</dbReference>
<dbReference type="PANTHER" id="PTHR44591:SF22">
    <property type="entry name" value="CHEY SUBFAMILY"/>
    <property type="match status" value="1"/>
</dbReference>
<keyword evidence="4" id="KW-0238">DNA-binding</keyword>
<dbReference type="AlphaFoldDB" id="A0A2R8ADD7"/>
<proteinExistence type="predicted"/>
<dbReference type="Proteomes" id="UP000244932">
    <property type="component" value="Unassembled WGS sequence"/>
</dbReference>
<dbReference type="Pfam" id="PF00072">
    <property type="entry name" value="Response_reg"/>
    <property type="match status" value="1"/>
</dbReference>
<evidence type="ECO:0000256" key="5">
    <source>
        <dbReference type="ARBA" id="ARBA00023163"/>
    </source>
</evidence>
<keyword evidence="9" id="KW-1185">Reference proteome</keyword>
<keyword evidence="1 6" id="KW-0597">Phosphoprotein</keyword>